<feature type="compositionally biased region" description="Basic and acidic residues" evidence="2">
    <location>
        <begin position="743"/>
        <end position="756"/>
    </location>
</feature>
<dbReference type="Gene3D" id="1.10.10.60">
    <property type="entry name" value="Homeodomain-like"/>
    <property type="match status" value="1"/>
</dbReference>
<dbReference type="Pfam" id="PF01426">
    <property type="entry name" value="BAH"/>
    <property type="match status" value="1"/>
</dbReference>
<dbReference type="PANTHER" id="PTHR10865:SF28">
    <property type="entry name" value="ELM2 DOMAIN-CONTAINING PROTEIN"/>
    <property type="match status" value="1"/>
</dbReference>
<feature type="compositionally biased region" description="Polar residues" evidence="2">
    <location>
        <begin position="1684"/>
        <end position="1707"/>
    </location>
</feature>
<feature type="compositionally biased region" description="Low complexity" evidence="2">
    <location>
        <begin position="1860"/>
        <end position="1871"/>
    </location>
</feature>
<dbReference type="Gene3D" id="2.30.30.490">
    <property type="match status" value="1"/>
</dbReference>
<feature type="region of interest" description="Disordered" evidence="2">
    <location>
        <begin position="1684"/>
        <end position="1713"/>
    </location>
</feature>
<feature type="compositionally biased region" description="Basic residues" evidence="2">
    <location>
        <begin position="273"/>
        <end position="294"/>
    </location>
</feature>
<dbReference type="GO" id="GO:0003714">
    <property type="term" value="F:transcription corepressor activity"/>
    <property type="evidence" value="ECO:0007669"/>
    <property type="project" value="TreeGrafter"/>
</dbReference>
<reference evidence="5" key="1">
    <citation type="submission" date="2024-06" db="EMBL/GenBank/DDBJ databases">
        <authorList>
            <person name="Liu X."/>
            <person name="Lenzi L."/>
            <person name="Haldenby T S."/>
            <person name="Uol C."/>
        </authorList>
    </citation>
    <scope>NUCLEOTIDE SEQUENCE</scope>
</reference>
<dbReference type="Proteomes" id="UP001497525">
    <property type="component" value="Unassembled WGS sequence"/>
</dbReference>
<organism evidence="5 6">
    <name type="scientific">Calicophoron daubneyi</name>
    <name type="common">Rumen fluke</name>
    <name type="synonym">Paramphistomum daubneyi</name>
    <dbReference type="NCBI Taxonomy" id="300641"/>
    <lineage>
        <taxon>Eukaryota</taxon>
        <taxon>Metazoa</taxon>
        <taxon>Spiralia</taxon>
        <taxon>Lophotrochozoa</taxon>
        <taxon>Platyhelminthes</taxon>
        <taxon>Trematoda</taxon>
        <taxon>Digenea</taxon>
        <taxon>Plagiorchiida</taxon>
        <taxon>Pronocephalata</taxon>
        <taxon>Paramphistomoidea</taxon>
        <taxon>Paramphistomidae</taxon>
        <taxon>Calicophoron</taxon>
    </lineage>
</organism>
<dbReference type="Gene3D" id="4.10.1240.50">
    <property type="match status" value="1"/>
</dbReference>
<feature type="compositionally biased region" description="Low complexity" evidence="2">
    <location>
        <begin position="765"/>
        <end position="777"/>
    </location>
</feature>
<feature type="compositionally biased region" description="Polar residues" evidence="2">
    <location>
        <begin position="23"/>
        <end position="47"/>
    </location>
</feature>
<dbReference type="PROSITE" id="PS51038">
    <property type="entry name" value="BAH"/>
    <property type="match status" value="1"/>
</dbReference>
<feature type="region of interest" description="Disordered" evidence="2">
    <location>
        <begin position="903"/>
        <end position="1004"/>
    </location>
</feature>
<feature type="compositionally biased region" description="Polar residues" evidence="2">
    <location>
        <begin position="980"/>
        <end position="989"/>
    </location>
</feature>
<dbReference type="InterPro" id="IPR043151">
    <property type="entry name" value="BAH_sf"/>
</dbReference>
<feature type="compositionally biased region" description="Polar residues" evidence="2">
    <location>
        <begin position="1651"/>
        <end position="1664"/>
    </location>
</feature>
<feature type="compositionally biased region" description="Basic and acidic residues" evidence="2">
    <location>
        <begin position="990"/>
        <end position="1004"/>
    </location>
</feature>
<evidence type="ECO:0000259" key="3">
    <source>
        <dbReference type="PROSITE" id="PS51038"/>
    </source>
</evidence>
<feature type="domain" description="ELM2" evidence="4">
    <location>
        <begin position="246"/>
        <end position="525"/>
    </location>
</feature>
<feature type="compositionally biased region" description="Low complexity" evidence="2">
    <location>
        <begin position="872"/>
        <end position="885"/>
    </location>
</feature>
<feature type="region of interest" description="Disordered" evidence="2">
    <location>
        <begin position="273"/>
        <end position="298"/>
    </location>
</feature>
<dbReference type="InterPro" id="IPR000949">
    <property type="entry name" value="ELM2_dom"/>
</dbReference>
<feature type="compositionally biased region" description="Basic and acidic residues" evidence="2">
    <location>
        <begin position="348"/>
        <end position="376"/>
    </location>
</feature>
<dbReference type="GO" id="GO:0042826">
    <property type="term" value="F:histone deacetylase binding"/>
    <property type="evidence" value="ECO:0007669"/>
    <property type="project" value="TreeGrafter"/>
</dbReference>
<feature type="compositionally biased region" description="Polar residues" evidence="2">
    <location>
        <begin position="1843"/>
        <end position="1859"/>
    </location>
</feature>
<dbReference type="InterPro" id="IPR040138">
    <property type="entry name" value="MIER/MTA"/>
</dbReference>
<feature type="region of interest" description="Disordered" evidence="2">
    <location>
        <begin position="21"/>
        <end position="101"/>
    </location>
</feature>
<feature type="compositionally biased region" description="Low complexity" evidence="2">
    <location>
        <begin position="917"/>
        <end position="947"/>
    </location>
</feature>
<comment type="caution">
    <text evidence="5">The sequence shown here is derived from an EMBL/GenBank/DDBJ whole genome shotgun (WGS) entry which is preliminary data.</text>
</comment>
<feature type="compositionally biased region" description="Polar residues" evidence="2">
    <location>
        <begin position="859"/>
        <end position="871"/>
    </location>
</feature>
<feature type="region of interest" description="Disordered" evidence="2">
    <location>
        <begin position="1027"/>
        <end position="1082"/>
    </location>
</feature>
<dbReference type="SMART" id="SM00439">
    <property type="entry name" value="BAH"/>
    <property type="match status" value="1"/>
</dbReference>
<feature type="region of interest" description="Disordered" evidence="2">
    <location>
        <begin position="1803"/>
        <end position="1886"/>
    </location>
</feature>
<feature type="region of interest" description="Disordered" evidence="2">
    <location>
        <begin position="1178"/>
        <end position="1212"/>
    </location>
</feature>
<feature type="region of interest" description="Disordered" evidence="2">
    <location>
        <begin position="1521"/>
        <end position="1545"/>
    </location>
</feature>
<feature type="region of interest" description="Disordered" evidence="2">
    <location>
        <begin position="718"/>
        <end position="778"/>
    </location>
</feature>
<proteinExistence type="predicted"/>
<feature type="region of interest" description="Disordered" evidence="2">
    <location>
        <begin position="329"/>
        <end position="376"/>
    </location>
</feature>
<feature type="compositionally biased region" description="Basic and acidic residues" evidence="2">
    <location>
        <begin position="1052"/>
        <end position="1063"/>
    </location>
</feature>
<accession>A0AAV2SYC6</accession>
<gene>
    <name evidence="5" type="ORF">CDAUBV1_LOCUS328</name>
</gene>
<dbReference type="GO" id="GO:0003682">
    <property type="term" value="F:chromatin binding"/>
    <property type="evidence" value="ECO:0007669"/>
    <property type="project" value="InterPro"/>
</dbReference>
<dbReference type="PROSITE" id="PS51156">
    <property type="entry name" value="ELM2"/>
    <property type="match status" value="1"/>
</dbReference>
<evidence type="ECO:0000256" key="2">
    <source>
        <dbReference type="SAM" id="MobiDB-lite"/>
    </source>
</evidence>
<evidence type="ECO:0000313" key="5">
    <source>
        <dbReference type="EMBL" id="CAL5129400.1"/>
    </source>
</evidence>
<evidence type="ECO:0000313" key="6">
    <source>
        <dbReference type="Proteomes" id="UP001497525"/>
    </source>
</evidence>
<feature type="compositionally biased region" description="Low complexity" evidence="2">
    <location>
        <begin position="1274"/>
        <end position="1285"/>
    </location>
</feature>
<dbReference type="SUPFAM" id="SSF82061">
    <property type="entry name" value="BAH domain"/>
    <property type="match status" value="1"/>
</dbReference>
<keyword evidence="1" id="KW-0539">Nucleus</keyword>
<dbReference type="GO" id="GO:0000122">
    <property type="term" value="P:negative regulation of transcription by RNA polymerase II"/>
    <property type="evidence" value="ECO:0007669"/>
    <property type="project" value="TreeGrafter"/>
</dbReference>
<sequence length="2004" mass="215580">MTDCALLPKGNEVSYDHDCAPSTAMSAGQEVNHNTTDDTPSDCTNTDGLDKQPPVLSENNGGISDAAVEDEPPLRRSRRGRGRGNNGTTGSGGNGNSTDDRVPSCIVGGIEYKTGDFVYYEETDFEYFTIGLIEEVKLSRREKFSVSVKCFYRTQDIPESAKQSVLDREHYQFSASTKAKNEILARELFISDVQDTISSKQLRGRCKVSHMPDLRTALDTFTLEEDTFFYVFAYNPENRRLMNTRAEIRIGQAYQAPIPSFRHCPPAAYRLRPHHRSHSKHAHIHRHHHHHHQKANLPKLEDVRDNELLTTTADGKAPSLRVNGNCTLQQGSNFTPMSEPRNQPTDGKAMEHSPAEPRAEFGGEQNDTSKADDLKTHCKPESVNEDRRSVVSEEIPDLKSDCPHQLPSKKLPHRKRRARCWETIMWRPQGLSNTLTGVNNWKNVDTNDLVGVPGDIADEPLKIYLDAVRSMVAFFGFGGADDDLSSTENGLVLANLAVTTQHAYDTLHKADYSLRQAMENISYNPVVSKDTPRHWTADQVRLFAQALRVHGKDFHAIQRDFFGGHNSVNVNGGGISTGLNASGRSRGRGRRKGLSSASVNSGSRGTSMNADGDMAVKVDECRTDMSNNSLNIISVDDVRPGGKRGASGFSPGEPVKTVKELIAFYYYWKRKGTTASAAFSQSGGLGSAAVNFSAAVAAASAECVSSAVTNSSNEINFNASASQQSGRRRKQAPRGNTSAAAGADEHQECVTERDSDAQSSNTPVADNPASDSSAPASRLRRRLCRNCEKDLASPSEQALPSGVGQLRFLCYDCRIHLQKYGELKSTSSAVPDAIEENQPPKPPTPDMDSTLVACEHSSRGSSWSTDPSILNSPHSSESIHPSPNHRGARRIWCNRSHLPPTCSLRRHSSPSSDTLESDNCLSSSSSVRSDYEFSNSSGSCSPSERSSLPPAKHRAKRAELISVNHSATTTHEHSKRRRYQSYSESLNRSTQKDSESFSRDPSHTVCDVRFHSPPVLMQSYATVDATSFPGRKSSSDPVQVRPGSTPAHKFHSMWDRTHDDRNTPESVTGARSPLGEGGQEAGSDSVDQVALADDPDPTACFVEAHRSTWSCLTRVWDRSVNITIADSNRIVKNSGSCARTDLIYTGRKESESGGAITDSEYMNAKRRELYARYADTAVGPGTTNISAGDGPKDSISHSPTPNSKPSEDTLTENLGQQPSIRTTGQDANSAALDLCSRPTQHSPVPAPSLNTEVPSSFSGAYRSTAPSPSLLRFSSNSHSAHQSSSVAGPPQSPYNPSAPNFRTSLPQPLPSVQTYDPSQTHHHIQTAYEQAMLLAAAASHYRQNQPHSDYPTREQTKQPTASAPSMHFSSRHLPTSSLAAPKSANAGSQAAARLGAAAGTFYPPLVTCPNTSLNLGTTSLASGSNVSQMDNHQLLPHMPLMPPPSTASYPAYSNFPTSSTSCTSAPGFSFESALKNAELMRQLNLMGLLPPSLAEHAMLGQLDPKNSDLMRRMMSEKFAHVRPTSSSHQSATEHHHSQMQQQQHKQHDLLAAAELLMRSRGDQLNPGFPISTNQLYPPPVAGNTGAMTSAVNSISTRPTASVQSPHFRFPPTQIPPPYSSASLPRHALTTPDAHSQFGGAGFHLSPPVAHTGSSSQQPSRTPVTSMPPPPLCAANYLSFLSGIQSPGPSTSGRVPSQSPVISQTGANNPGARASEISPAQLQEQMLNAAKFAMFAANMQSDPNKAIGFANLAAAAFAEMAAQSSQAHPILPQFGGGGGGQSASKNESNVPLFHHFDLRPAGAMHQPHPENMGNLGTPTDRRRSLPLNPFSPPPMSPSIMLSPQALNNNRLMPSVSGSANSRTPLPSSSTSRIPQPPTTSSMNLNPVSLMAGGLTPAQIAQLNQFAQSTGLASGLSLQDPAVLNALALAAAAAYAAAPPQSADCGGSASVGSAGDGESFEKMNFQNQSIAHQRQTSLQQQMANVPFSASGLHPLNLGPRLPSAHR</sequence>
<dbReference type="PANTHER" id="PTHR10865">
    <property type="entry name" value="METASTASIS-ASSOCIATED PROTEIN AND MESODERM INDUCTION EARLY RESPONSE PROTEIN"/>
    <property type="match status" value="1"/>
</dbReference>
<feature type="region of interest" description="Disordered" evidence="2">
    <location>
        <begin position="825"/>
        <end position="886"/>
    </location>
</feature>
<evidence type="ECO:0000259" key="4">
    <source>
        <dbReference type="PROSITE" id="PS51156"/>
    </source>
</evidence>
<feature type="compositionally biased region" description="Polar residues" evidence="2">
    <location>
        <begin position="1294"/>
        <end position="1318"/>
    </location>
</feature>
<feature type="compositionally biased region" description="Gly residues" evidence="2">
    <location>
        <begin position="83"/>
        <end position="95"/>
    </location>
</feature>
<evidence type="ECO:0000256" key="1">
    <source>
        <dbReference type="ARBA" id="ARBA00023242"/>
    </source>
</evidence>
<dbReference type="InterPro" id="IPR001025">
    <property type="entry name" value="BAH_dom"/>
</dbReference>
<feature type="domain" description="BAH" evidence="3">
    <location>
        <begin position="110"/>
        <end position="245"/>
    </location>
</feature>
<feature type="region of interest" description="Disordered" evidence="2">
    <location>
        <begin position="1630"/>
        <end position="1667"/>
    </location>
</feature>
<name>A0AAV2SYC6_CALDB</name>
<dbReference type="GO" id="GO:0005654">
    <property type="term" value="C:nucleoplasm"/>
    <property type="evidence" value="ECO:0007669"/>
    <property type="project" value="TreeGrafter"/>
</dbReference>
<evidence type="ECO:0008006" key="7">
    <source>
        <dbReference type="Google" id="ProtNLM"/>
    </source>
</evidence>
<feature type="region of interest" description="Disordered" evidence="2">
    <location>
        <begin position="1340"/>
        <end position="1384"/>
    </location>
</feature>
<feature type="compositionally biased region" description="Polar residues" evidence="2">
    <location>
        <begin position="599"/>
        <end position="609"/>
    </location>
</feature>
<dbReference type="EMBL" id="CAXLJL010000001">
    <property type="protein sequence ID" value="CAL5129400.1"/>
    <property type="molecule type" value="Genomic_DNA"/>
</dbReference>
<feature type="compositionally biased region" description="Polar residues" evidence="2">
    <location>
        <begin position="1237"/>
        <end position="1258"/>
    </location>
</feature>
<feature type="region of interest" description="Disordered" evidence="2">
    <location>
        <begin position="1236"/>
        <end position="1323"/>
    </location>
</feature>
<protein>
    <recommendedName>
        <fullName evidence="7">Arginine-glutamic acid dipeptide repeats protein</fullName>
    </recommendedName>
</protein>
<feature type="compositionally biased region" description="Polar residues" evidence="2">
    <location>
        <begin position="329"/>
        <end position="345"/>
    </location>
</feature>
<feature type="region of interest" description="Disordered" evidence="2">
    <location>
        <begin position="574"/>
        <end position="612"/>
    </location>
</feature>